<evidence type="ECO:0000256" key="10">
    <source>
        <dbReference type="ARBA" id="ARBA00023136"/>
    </source>
</evidence>
<evidence type="ECO:0000256" key="6">
    <source>
        <dbReference type="ARBA" id="ARBA00022692"/>
    </source>
</evidence>
<keyword evidence="6 11" id="KW-0812">Transmembrane</keyword>
<dbReference type="NCBIfam" id="TIGR00739">
    <property type="entry name" value="yajC"/>
    <property type="match status" value="1"/>
</dbReference>
<accession>A0A6C2U1G5</accession>
<dbReference type="PANTHER" id="PTHR33909">
    <property type="entry name" value="SEC TRANSLOCON ACCESSORY COMPLEX SUBUNIT YAJC"/>
    <property type="match status" value="1"/>
</dbReference>
<dbReference type="AlphaFoldDB" id="A0A6C2U1G5"/>
<dbReference type="Proteomes" id="UP000366872">
    <property type="component" value="Unassembled WGS sequence"/>
</dbReference>
<keyword evidence="4" id="KW-0813">Transport</keyword>
<name>A0A6C2U1G5_PONDE</name>
<reference evidence="12 13" key="1">
    <citation type="submission" date="2019-04" db="EMBL/GenBank/DDBJ databases">
        <authorList>
            <person name="Van Vliet M D."/>
        </authorList>
    </citation>
    <scope>NUCLEOTIDE SEQUENCE [LARGE SCALE GENOMIC DNA]</scope>
    <source>
        <strain evidence="12 13">F1</strain>
    </source>
</reference>
<dbReference type="Pfam" id="PF02699">
    <property type="entry name" value="YajC"/>
    <property type="match status" value="1"/>
</dbReference>
<feature type="transmembrane region" description="Helical" evidence="11">
    <location>
        <begin position="24"/>
        <end position="42"/>
    </location>
</feature>
<evidence type="ECO:0000256" key="3">
    <source>
        <dbReference type="ARBA" id="ARBA00014962"/>
    </source>
</evidence>
<proteinExistence type="inferred from homology"/>
<evidence type="ECO:0000256" key="11">
    <source>
        <dbReference type="SAM" id="Phobius"/>
    </source>
</evidence>
<keyword evidence="8 11" id="KW-1133">Transmembrane helix</keyword>
<protein>
    <recommendedName>
        <fullName evidence="3">Sec translocon accessory complex subunit YajC</fullName>
    </recommendedName>
</protein>
<dbReference type="InterPro" id="IPR003849">
    <property type="entry name" value="Preprotein_translocase_YajC"/>
</dbReference>
<dbReference type="EMBL" id="CAAHFG010000001">
    <property type="protein sequence ID" value="VGO13820.1"/>
    <property type="molecule type" value="Genomic_DNA"/>
</dbReference>
<dbReference type="GO" id="GO:0005886">
    <property type="term" value="C:plasma membrane"/>
    <property type="evidence" value="ECO:0007669"/>
    <property type="project" value="UniProtKB-SubCell"/>
</dbReference>
<evidence type="ECO:0000313" key="12">
    <source>
        <dbReference type="EMBL" id="VGO13820.1"/>
    </source>
</evidence>
<evidence type="ECO:0000256" key="8">
    <source>
        <dbReference type="ARBA" id="ARBA00022989"/>
    </source>
</evidence>
<evidence type="ECO:0000313" key="13">
    <source>
        <dbReference type="Proteomes" id="UP000366872"/>
    </source>
</evidence>
<keyword evidence="9" id="KW-0811">Translocation</keyword>
<evidence type="ECO:0000256" key="1">
    <source>
        <dbReference type="ARBA" id="ARBA00004162"/>
    </source>
</evidence>
<keyword evidence="13" id="KW-1185">Reference proteome</keyword>
<dbReference type="SMART" id="SM01323">
    <property type="entry name" value="YajC"/>
    <property type="match status" value="1"/>
</dbReference>
<organism evidence="12 13">
    <name type="scientific">Pontiella desulfatans</name>
    <dbReference type="NCBI Taxonomy" id="2750659"/>
    <lineage>
        <taxon>Bacteria</taxon>
        <taxon>Pseudomonadati</taxon>
        <taxon>Kiritimatiellota</taxon>
        <taxon>Kiritimatiellia</taxon>
        <taxon>Kiritimatiellales</taxon>
        <taxon>Pontiellaceae</taxon>
        <taxon>Pontiella</taxon>
    </lineage>
</organism>
<evidence type="ECO:0000256" key="4">
    <source>
        <dbReference type="ARBA" id="ARBA00022448"/>
    </source>
</evidence>
<dbReference type="PANTHER" id="PTHR33909:SF1">
    <property type="entry name" value="SEC TRANSLOCON ACCESSORY COMPLEX SUBUNIT YAJC"/>
    <property type="match status" value="1"/>
</dbReference>
<keyword evidence="7" id="KW-0653">Protein transport</keyword>
<keyword evidence="10 11" id="KW-0472">Membrane</keyword>
<evidence type="ECO:0000256" key="7">
    <source>
        <dbReference type="ARBA" id="ARBA00022927"/>
    </source>
</evidence>
<keyword evidence="5" id="KW-1003">Cell membrane</keyword>
<comment type="similarity">
    <text evidence="2">Belongs to the YajC family.</text>
</comment>
<dbReference type="RefSeq" id="WP_136079362.1">
    <property type="nucleotide sequence ID" value="NZ_CAAHFG010000001.1"/>
</dbReference>
<comment type="subcellular location">
    <subcellularLocation>
        <location evidence="1">Cell membrane</location>
        <topology evidence="1">Single-pass membrane protein</topology>
    </subcellularLocation>
</comment>
<gene>
    <name evidence="12" type="ORF">PDESU_02377</name>
</gene>
<dbReference type="GO" id="GO:0015031">
    <property type="term" value="P:protein transport"/>
    <property type="evidence" value="ECO:0007669"/>
    <property type="project" value="UniProtKB-KW"/>
</dbReference>
<evidence type="ECO:0000256" key="2">
    <source>
        <dbReference type="ARBA" id="ARBA00006742"/>
    </source>
</evidence>
<evidence type="ECO:0000256" key="5">
    <source>
        <dbReference type="ARBA" id="ARBA00022475"/>
    </source>
</evidence>
<dbReference type="PRINTS" id="PR01853">
    <property type="entry name" value="YAJCTRNLCASE"/>
</dbReference>
<evidence type="ECO:0000256" key="9">
    <source>
        <dbReference type="ARBA" id="ARBA00023010"/>
    </source>
</evidence>
<sequence>MYLLPLTIAEAAPAAAPAGGGSPFQMIGMMAILFAIMYFMMIRPQKRREKERKEMIAAVKSGERVLLTSGIIGQVTNVKESTLVIRIAENTKIEVVRAAISQILEKGEMPTEIEPAK</sequence>